<dbReference type="RefSeq" id="WP_281905517.1">
    <property type="nucleotide sequence ID" value="NZ_BSDI01000083.1"/>
</dbReference>
<evidence type="ECO:0000256" key="1">
    <source>
        <dbReference type="ARBA" id="ARBA00023295"/>
    </source>
</evidence>
<evidence type="ECO:0000313" key="5">
    <source>
        <dbReference type="Proteomes" id="UP001144280"/>
    </source>
</evidence>
<dbReference type="InterPro" id="IPR003961">
    <property type="entry name" value="FN3_dom"/>
</dbReference>
<dbReference type="Gene3D" id="2.60.40.10">
    <property type="entry name" value="Immunoglobulins"/>
    <property type="match status" value="3"/>
</dbReference>
<dbReference type="PROSITE" id="PS50853">
    <property type="entry name" value="FN3"/>
    <property type="match status" value="1"/>
</dbReference>
<evidence type="ECO:0000259" key="3">
    <source>
        <dbReference type="PROSITE" id="PS50853"/>
    </source>
</evidence>
<reference evidence="4" key="1">
    <citation type="submission" date="2022-12" db="EMBL/GenBank/DDBJ databases">
        <title>New Phytohabitans aurantiacus sp. RD004123 nov., an actinomycete isolated from soil.</title>
        <authorList>
            <person name="Triningsih D.W."/>
            <person name="Harunari E."/>
            <person name="Igarashi Y."/>
        </authorList>
    </citation>
    <scope>NUCLEOTIDE SEQUENCE</scope>
    <source>
        <strain evidence="4">RD004123</strain>
    </source>
</reference>
<keyword evidence="2" id="KW-0624">Polysaccharide degradation</keyword>
<dbReference type="SUPFAM" id="SSF49265">
    <property type="entry name" value="Fibronectin type III"/>
    <property type="match status" value="2"/>
</dbReference>
<dbReference type="Proteomes" id="UP001144280">
    <property type="component" value="Unassembled WGS sequence"/>
</dbReference>
<dbReference type="InterPro" id="IPR036116">
    <property type="entry name" value="FN3_sf"/>
</dbReference>
<dbReference type="InterPro" id="IPR013783">
    <property type="entry name" value="Ig-like_fold"/>
</dbReference>
<gene>
    <name evidence="4" type="ORF">Pa4123_86530</name>
</gene>
<dbReference type="CDD" id="cd00063">
    <property type="entry name" value="FN3"/>
    <property type="match status" value="1"/>
</dbReference>
<protein>
    <recommendedName>
        <fullName evidence="3">Fibronectin type-III domain-containing protein</fullName>
    </recommendedName>
</protein>
<name>A0ABQ5R9M4_9ACTN</name>
<keyword evidence="2" id="KW-0119">Carbohydrate metabolism</keyword>
<sequence>MTGSLVHVTSAGIAADGSTFTVVRWEVVDDAEGYNVYRRPAAGPVSWGPPLNGTTTVRVPSSGAELLAIVSPGTAAWSVLVNGLSAVAAGTTPGTVLSPVDPVVVFDRGLTPAERTFVQAGAQADLTMGRIAGLAFIDTTVTADETYLYELRAVRNGAESVAGTSGDVWAGHFTLPPAPSGVTAQAGDGRVLVSWNRPPAAATFLVQRATSAGGPYARVNARPVTHDLTTDLDGQPLPATPGFIDAAAWDADGAPATHPVDGVAVDGPHNGITYHYRVAARDALDRTGPWSAPVAALPIRALPPMAPDEVQVTPTTSADGMVVRWRTVIRNVEGHRFTDHDVPDSTQTNLIHRAPAREQLEDLATLSSHLVTSLVSDPRDVTTPVQTWTDTDPALVPPYGTTPFYYRVLVRDQYGLVSAPSAVVGNRVPDTTPPGPTVIVDAVGRADHIHVEWRENPEPDVAGYRIYRGVCDFGRIYIPGTGHDPDKEPSDPTGRFTCDMVLVGEVPLGDARVMMHDDGVIWFDDSSVPANSPICYAYWIRAYDFADNLYPGDGHGCPAKKAEYTCAALREKTPPEPPVITNLKARNNAVLIEWVGAPEQDIRAFHVYRSDKENDPPQFVACVFTDGTTTTVPWHGIVPSCMVLPAMPDPLASRGSYLDTAVEPHREYWYRVAGVDWLGNESTSGNLTAIPASSTFTYTSDLPGTPTVLPPTPPPPGGCGLEVTWEPPFDPATLRGYVVSRSSPGAPPRQVSPILTVTSFTDPTARRGIDYRYTVQAVDAAGTLSEPSLPVLHRY</sequence>
<feature type="domain" description="Fibronectin type-III" evidence="3">
    <location>
        <begin position="702"/>
        <end position="795"/>
    </location>
</feature>
<organism evidence="4 5">
    <name type="scientific">Phytohabitans aurantiacus</name>
    <dbReference type="NCBI Taxonomy" id="3016789"/>
    <lineage>
        <taxon>Bacteria</taxon>
        <taxon>Bacillati</taxon>
        <taxon>Actinomycetota</taxon>
        <taxon>Actinomycetes</taxon>
        <taxon>Micromonosporales</taxon>
        <taxon>Micromonosporaceae</taxon>
    </lineage>
</organism>
<evidence type="ECO:0000313" key="4">
    <source>
        <dbReference type="EMBL" id="GLI03375.1"/>
    </source>
</evidence>
<accession>A0ABQ5R9M4</accession>
<dbReference type="EMBL" id="BSDI01000083">
    <property type="protein sequence ID" value="GLI03375.1"/>
    <property type="molecule type" value="Genomic_DNA"/>
</dbReference>
<evidence type="ECO:0000256" key="2">
    <source>
        <dbReference type="ARBA" id="ARBA00023326"/>
    </source>
</evidence>
<dbReference type="SMART" id="SM00060">
    <property type="entry name" value="FN3"/>
    <property type="match status" value="3"/>
</dbReference>
<proteinExistence type="predicted"/>
<keyword evidence="5" id="KW-1185">Reference proteome</keyword>
<comment type="caution">
    <text evidence="4">The sequence shown here is derived from an EMBL/GenBank/DDBJ whole genome shotgun (WGS) entry which is preliminary data.</text>
</comment>
<keyword evidence="1" id="KW-0326">Glycosidase</keyword>
<keyword evidence="1" id="KW-0378">Hydrolase</keyword>